<name>A0A4S8N798_9ACTN</name>
<dbReference type="Pfam" id="PF19853">
    <property type="entry name" value="DUF6328"/>
    <property type="match status" value="1"/>
</dbReference>
<organism evidence="2 3">
    <name type="scientific">Nocardioides caeni</name>
    <dbReference type="NCBI Taxonomy" id="574700"/>
    <lineage>
        <taxon>Bacteria</taxon>
        <taxon>Bacillati</taxon>
        <taxon>Actinomycetota</taxon>
        <taxon>Actinomycetes</taxon>
        <taxon>Propionibacteriales</taxon>
        <taxon>Nocardioidaceae</taxon>
        <taxon>Nocardioides</taxon>
    </lineage>
</organism>
<protein>
    <submittedName>
        <fullName evidence="2">Sodium:proton antiporter</fullName>
    </submittedName>
</protein>
<sequence>MQYGDTEDSRGDLSMAERLTRNWNELLQELRVMQTGAQILTGFLLTVPFSDRFEHLDDTQRVIYLCVMVGSVVTTCVIVAPASFHRVLFRQRERDWLVAASHQCARVGLAGLAIVSTGVVLLVFDVVVGTTAGIIAATSVVVLFGSLWLGLPLVVRRR</sequence>
<keyword evidence="1" id="KW-1133">Transmembrane helix</keyword>
<proteinExistence type="predicted"/>
<comment type="caution">
    <text evidence="2">The sequence shown here is derived from an EMBL/GenBank/DDBJ whole genome shotgun (WGS) entry which is preliminary data.</text>
</comment>
<dbReference type="OrthoDB" id="3625784at2"/>
<feature type="transmembrane region" description="Helical" evidence="1">
    <location>
        <begin position="62"/>
        <end position="84"/>
    </location>
</feature>
<dbReference type="InterPro" id="IPR046291">
    <property type="entry name" value="DUF6328"/>
</dbReference>
<reference evidence="2 3" key="1">
    <citation type="journal article" date="2009" name="Int. J. Syst. Evol. Microbiol.">
        <title>Nocardioides caeni sp. nov., isolated from wastewater.</title>
        <authorList>
            <person name="Yoon J.H."/>
            <person name="Kang S.J."/>
            <person name="Park S."/>
            <person name="Kim W."/>
            <person name="Oh T.K."/>
        </authorList>
    </citation>
    <scope>NUCLEOTIDE SEQUENCE [LARGE SCALE GENOMIC DNA]</scope>
    <source>
        <strain evidence="2 3">DSM 23134</strain>
    </source>
</reference>
<keyword evidence="3" id="KW-1185">Reference proteome</keyword>
<dbReference type="RefSeq" id="WP_136563622.1">
    <property type="nucleotide sequence ID" value="NZ_BAABLS010000006.1"/>
</dbReference>
<dbReference type="AlphaFoldDB" id="A0A4S8N798"/>
<gene>
    <name evidence="2" type="ORF">E9934_14195</name>
</gene>
<dbReference type="Proteomes" id="UP000307087">
    <property type="component" value="Unassembled WGS sequence"/>
</dbReference>
<accession>A0A4S8N798</accession>
<keyword evidence="1" id="KW-0472">Membrane</keyword>
<dbReference type="EMBL" id="STGW01000010">
    <property type="protein sequence ID" value="THV10544.1"/>
    <property type="molecule type" value="Genomic_DNA"/>
</dbReference>
<feature type="transmembrane region" description="Helical" evidence="1">
    <location>
        <begin position="134"/>
        <end position="155"/>
    </location>
</feature>
<evidence type="ECO:0000313" key="3">
    <source>
        <dbReference type="Proteomes" id="UP000307087"/>
    </source>
</evidence>
<evidence type="ECO:0000313" key="2">
    <source>
        <dbReference type="EMBL" id="THV10544.1"/>
    </source>
</evidence>
<keyword evidence="1" id="KW-0812">Transmembrane</keyword>
<feature type="transmembrane region" description="Helical" evidence="1">
    <location>
        <begin position="105"/>
        <end position="128"/>
    </location>
</feature>
<evidence type="ECO:0000256" key="1">
    <source>
        <dbReference type="SAM" id="Phobius"/>
    </source>
</evidence>